<evidence type="ECO:0000256" key="7">
    <source>
        <dbReference type="ARBA" id="ARBA00023284"/>
    </source>
</evidence>
<gene>
    <name evidence="13" type="ORF">L0665_09085</name>
</gene>
<keyword evidence="3" id="KW-0575">Peroxidase</keyword>
<keyword evidence="14" id="KW-1185">Reference proteome</keyword>
<evidence type="ECO:0000256" key="3">
    <source>
        <dbReference type="ARBA" id="ARBA00022559"/>
    </source>
</evidence>
<evidence type="ECO:0000256" key="1">
    <source>
        <dbReference type="ARBA" id="ARBA00011245"/>
    </source>
</evidence>
<dbReference type="PANTHER" id="PTHR42801:SF4">
    <property type="entry name" value="AHPC_TSA FAMILY PROTEIN"/>
    <property type="match status" value="1"/>
</dbReference>
<dbReference type="AlphaFoldDB" id="A0A9Q4KU90"/>
<organism evidence="13 14">
    <name type="scientific">Methanogenium marinum</name>
    <dbReference type="NCBI Taxonomy" id="348610"/>
    <lineage>
        <taxon>Archaea</taxon>
        <taxon>Methanobacteriati</taxon>
        <taxon>Methanobacteriota</taxon>
        <taxon>Stenosarchaea group</taxon>
        <taxon>Methanomicrobia</taxon>
        <taxon>Methanomicrobiales</taxon>
        <taxon>Methanomicrobiaceae</taxon>
        <taxon>Methanogenium</taxon>
    </lineage>
</organism>
<evidence type="ECO:0000256" key="10">
    <source>
        <dbReference type="ARBA" id="ARBA00049091"/>
    </source>
</evidence>
<dbReference type="InterPro" id="IPR000866">
    <property type="entry name" value="AhpC/TSA"/>
</dbReference>
<evidence type="ECO:0000256" key="4">
    <source>
        <dbReference type="ARBA" id="ARBA00022862"/>
    </source>
</evidence>
<dbReference type="InterPro" id="IPR024706">
    <property type="entry name" value="Peroxiredoxin_AhpC-typ"/>
</dbReference>
<protein>
    <recommendedName>
        <fullName evidence="2">thioredoxin-dependent peroxiredoxin</fullName>
        <ecNumber evidence="2">1.11.1.24</ecNumber>
    </recommendedName>
    <alternativeName>
        <fullName evidence="8">Thioredoxin peroxidase</fullName>
    </alternativeName>
</protein>
<name>A0A9Q4KU90_9EURY</name>
<dbReference type="CDD" id="cd03017">
    <property type="entry name" value="PRX_BCP"/>
    <property type="match status" value="1"/>
</dbReference>
<dbReference type="RefSeq" id="WP_274925372.1">
    <property type="nucleotide sequence ID" value="NZ_JAKELO010000002.1"/>
</dbReference>
<evidence type="ECO:0000256" key="5">
    <source>
        <dbReference type="ARBA" id="ARBA00023002"/>
    </source>
</evidence>
<dbReference type="PROSITE" id="PS51352">
    <property type="entry name" value="THIOREDOXIN_2"/>
    <property type="match status" value="1"/>
</dbReference>
<dbReference type="PANTHER" id="PTHR42801">
    <property type="entry name" value="THIOREDOXIN-DEPENDENT PEROXIDE REDUCTASE"/>
    <property type="match status" value="1"/>
</dbReference>
<feature type="domain" description="Thioredoxin" evidence="12">
    <location>
        <begin position="4"/>
        <end position="157"/>
    </location>
</feature>
<dbReference type="GO" id="GO:0008379">
    <property type="term" value="F:thioredoxin peroxidase activity"/>
    <property type="evidence" value="ECO:0007669"/>
    <property type="project" value="TreeGrafter"/>
</dbReference>
<dbReference type="Proteomes" id="UP001143747">
    <property type="component" value="Unassembled WGS sequence"/>
</dbReference>
<keyword evidence="6" id="KW-1015">Disulfide bond</keyword>
<evidence type="ECO:0000256" key="2">
    <source>
        <dbReference type="ARBA" id="ARBA00013017"/>
    </source>
</evidence>
<dbReference type="GO" id="GO:0034599">
    <property type="term" value="P:cellular response to oxidative stress"/>
    <property type="evidence" value="ECO:0007669"/>
    <property type="project" value="TreeGrafter"/>
</dbReference>
<proteinExistence type="inferred from homology"/>
<evidence type="ECO:0000256" key="11">
    <source>
        <dbReference type="PIRSR" id="PIRSR000239-1"/>
    </source>
</evidence>
<dbReference type="EC" id="1.11.1.24" evidence="2"/>
<dbReference type="InterPro" id="IPR050924">
    <property type="entry name" value="Peroxiredoxin_BCP/PrxQ"/>
</dbReference>
<dbReference type="InterPro" id="IPR036249">
    <property type="entry name" value="Thioredoxin-like_sf"/>
</dbReference>
<dbReference type="Gene3D" id="3.40.30.10">
    <property type="entry name" value="Glutaredoxin"/>
    <property type="match status" value="1"/>
</dbReference>
<comment type="subunit">
    <text evidence="1">Monomer.</text>
</comment>
<comment type="catalytic activity">
    <reaction evidence="10">
        <text>a hydroperoxide + [thioredoxin]-dithiol = an alcohol + [thioredoxin]-disulfide + H2O</text>
        <dbReference type="Rhea" id="RHEA:62620"/>
        <dbReference type="Rhea" id="RHEA-COMP:10698"/>
        <dbReference type="Rhea" id="RHEA-COMP:10700"/>
        <dbReference type="ChEBI" id="CHEBI:15377"/>
        <dbReference type="ChEBI" id="CHEBI:29950"/>
        <dbReference type="ChEBI" id="CHEBI:30879"/>
        <dbReference type="ChEBI" id="CHEBI:35924"/>
        <dbReference type="ChEBI" id="CHEBI:50058"/>
        <dbReference type="EC" id="1.11.1.24"/>
    </reaction>
</comment>
<dbReference type="EMBL" id="JAKELO010000002">
    <property type="protein sequence ID" value="MDE4908759.1"/>
    <property type="molecule type" value="Genomic_DNA"/>
</dbReference>
<dbReference type="Pfam" id="PF00578">
    <property type="entry name" value="AhpC-TSA"/>
    <property type="match status" value="1"/>
</dbReference>
<comment type="similarity">
    <text evidence="9">Belongs to the peroxiredoxin family. BCP/PrxQ subfamily.</text>
</comment>
<keyword evidence="5" id="KW-0560">Oxidoreductase</keyword>
<evidence type="ECO:0000256" key="6">
    <source>
        <dbReference type="ARBA" id="ARBA00023157"/>
    </source>
</evidence>
<evidence type="ECO:0000259" key="12">
    <source>
        <dbReference type="PROSITE" id="PS51352"/>
    </source>
</evidence>
<feature type="active site" description="Cysteine sulfenic acid (-SOH) intermediate; for peroxidase activity" evidence="11">
    <location>
        <position position="46"/>
    </location>
</feature>
<evidence type="ECO:0000256" key="8">
    <source>
        <dbReference type="ARBA" id="ARBA00032824"/>
    </source>
</evidence>
<reference evidence="13" key="1">
    <citation type="submission" date="2022-01" db="EMBL/GenBank/DDBJ databases">
        <title>Draft genome of Methanogenium marinum DSM 15558.</title>
        <authorList>
            <person name="Chen S.-C."/>
            <person name="You Y.-T."/>
        </authorList>
    </citation>
    <scope>NUCLEOTIDE SEQUENCE</scope>
    <source>
        <strain evidence="13">DSM 15558</strain>
    </source>
</reference>
<keyword evidence="4" id="KW-0049">Antioxidant</keyword>
<dbReference type="SUPFAM" id="SSF52833">
    <property type="entry name" value="Thioredoxin-like"/>
    <property type="match status" value="1"/>
</dbReference>
<dbReference type="InterPro" id="IPR013766">
    <property type="entry name" value="Thioredoxin_domain"/>
</dbReference>
<evidence type="ECO:0000256" key="9">
    <source>
        <dbReference type="ARBA" id="ARBA00038489"/>
    </source>
</evidence>
<keyword evidence="7" id="KW-0676">Redox-active center</keyword>
<dbReference type="FunFam" id="3.40.30.10:FF:000007">
    <property type="entry name" value="Thioredoxin-dependent thiol peroxidase"/>
    <property type="match status" value="1"/>
</dbReference>
<accession>A0A9Q4KU90</accession>
<evidence type="ECO:0000313" key="13">
    <source>
        <dbReference type="EMBL" id="MDE4908759.1"/>
    </source>
</evidence>
<comment type="caution">
    <text evidence="13">The sequence shown here is derived from an EMBL/GenBank/DDBJ whole genome shotgun (WGS) entry which is preliminary data.</text>
</comment>
<dbReference type="GO" id="GO:0045454">
    <property type="term" value="P:cell redox homeostasis"/>
    <property type="evidence" value="ECO:0007669"/>
    <property type="project" value="TreeGrafter"/>
</dbReference>
<dbReference type="GO" id="GO:0005737">
    <property type="term" value="C:cytoplasm"/>
    <property type="evidence" value="ECO:0007669"/>
    <property type="project" value="TreeGrafter"/>
</dbReference>
<evidence type="ECO:0000313" key="14">
    <source>
        <dbReference type="Proteomes" id="UP001143747"/>
    </source>
</evidence>
<dbReference type="PIRSF" id="PIRSF000239">
    <property type="entry name" value="AHPC"/>
    <property type="match status" value="1"/>
</dbReference>
<sequence length="160" mass="17566">MVALEAGTPAPGFCLPDKNNTEICLNTFAGKWVVLYFYPKDNTPGCTTEAKGFNEELDAFSHLNAVVLGISADSCQSHAKFAGTHGLKIILLSDESHAVIKEYLAWRPKKILGREMLGIVRTTYIIDPDGIICESWSRVKVTGHVDAVKNRLEELQASSE</sequence>